<keyword evidence="2" id="KW-1185">Reference proteome</keyword>
<organism evidence="1 2">
    <name type="scientific">Pleurodeles waltl</name>
    <name type="common">Iberian ribbed newt</name>
    <dbReference type="NCBI Taxonomy" id="8319"/>
    <lineage>
        <taxon>Eukaryota</taxon>
        <taxon>Metazoa</taxon>
        <taxon>Chordata</taxon>
        <taxon>Craniata</taxon>
        <taxon>Vertebrata</taxon>
        <taxon>Euteleostomi</taxon>
        <taxon>Amphibia</taxon>
        <taxon>Batrachia</taxon>
        <taxon>Caudata</taxon>
        <taxon>Salamandroidea</taxon>
        <taxon>Salamandridae</taxon>
        <taxon>Pleurodelinae</taxon>
        <taxon>Pleurodeles</taxon>
    </lineage>
</organism>
<evidence type="ECO:0000313" key="2">
    <source>
        <dbReference type="Proteomes" id="UP001066276"/>
    </source>
</evidence>
<comment type="caution">
    <text evidence="1">The sequence shown here is derived from an EMBL/GenBank/DDBJ whole genome shotgun (WGS) entry which is preliminary data.</text>
</comment>
<dbReference type="AlphaFoldDB" id="A0AAV7SFB1"/>
<dbReference type="Proteomes" id="UP001066276">
    <property type="component" value="Chromosome 4_2"/>
</dbReference>
<accession>A0AAV7SFB1</accession>
<dbReference type="EMBL" id="JANPWB010000008">
    <property type="protein sequence ID" value="KAJ1162803.1"/>
    <property type="molecule type" value="Genomic_DNA"/>
</dbReference>
<reference evidence="1" key="1">
    <citation type="journal article" date="2022" name="bioRxiv">
        <title>Sequencing and chromosome-scale assembly of the giantPleurodeles waltlgenome.</title>
        <authorList>
            <person name="Brown T."/>
            <person name="Elewa A."/>
            <person name="Iarovenko S."/>
            <person name="Subramanian E."/>
            <person name="Araus A.J."/>
            <person name="Petzold A."/>
            <person name="Susuki M."/>
            <person name="Suzuki K.-i.T."/>
            <person name="Hayashi T."/>
            <person name="Toyoda A."/>
            <person name="Oliveira C."/>
            <person name="Osipova E."/>
            <person name="Leigh N.D."/>
            <person name="Simon A."/>
            <person name="Yun M.H."/>
        </authorList>
    </citation>
    <scope>NUCLEOTIDE SEQUENCE</scope>
    <source>
        <strain evidence="1">20211129_DDA</strain>
        <tissue evidence="1">Liver</tissue>
    </source>
</reference>
<gene>
    <name evidence="1" type="ORF">NDU88_003268</name>
</gene>
<proteinExistence type="predicted"/>
<evidence type="ECO:0000313" key="1">
    <source>
        <dbReference type="EMBL" id="KAJ1162803.1"/>
    </source>
</evidence>
<sequence length="122" mass="13708">MHGKYRTEHGMMQGAQRMHGNTIRVTWCGRGVQRKTGQGEQRACMGSTEQSGMVQRVPCKNVIVVARAALLMSLNLRMKSNKQENPILAISRARTLAAANDMVQPSDNRLVLARPRFQVECW</sequence>
<name>A0AAV7SFB1_PLEWA</name>
<protein>
    <submittedName>
        <fullName evidence="1">Uncharacterized protein</fullName>
    </submittedName>
</protein>